<proteinExistence type="inferred from homology"/>
<comment type="similarity">
    <text evidence="2 7">Belongs to the phosphohexose mutase family.</text>
</comment>
<evidence type="ECO:0000259" key="10">
    <source>
        <dbReference type="Pfam" id="PF02879"/>
    </source>
</evidence>
<evidence type="ECO:0000256" key="1">
    <source>
        <dbReference type="ARBA" id="ARBA00001946"/>
    </source>
</evidence>
<evidence type="ECO:0000256" key="4">
    <source>
        <dbReference type="ARBA" id="ARBA00022723"/>
    </source>
</evidence>
<dbReference type="CDD" id="cd03089">
    <property type="entry name" value="PMM_PGM"/>
    <property type="match status" value="1"/>
</dbReference>
<evidence type="ECO:0000259" key="9">
    <source>
        <dbReference type="Pfam" id="PF02878"/>
    </source>
</evidence>
<keyword evidence="6" id="KW-0413">Isomerase</keyword>
<evidence type="ECO:0000256" key="5">
    <source>
        <dbReference type="ARBA" id="ARBA00022842"/>
    </source>
</evidence>
<dbReference type="Pfam" id="PF02880">
    <property type="entry name" value="PGM_PMM_III"/>
    <property type="match status" value="1"/>
</dbReference>
<dbReference type="SUPFAM" id="SSF55957">
    <property type="entry name" value="Phosphoglucomutase, C-terminal domain"/>
    <property type="match status" value="1"/>
</dbReference>
<dbReference type="EMBL" id="PFEA01000044">
    <property type="protein sequence ID" value="PJE59686.1"/>
    <property type="molecule type" value="Genomic_DNA"/>
</dbReference>
<evidence type="ECO:0000313" key="13">
    <source>
        <dbReference type="Proteomes" id="UP000231086"/>
    </source>
</evidence>
<dbReference type="PANTHER" id="PTHR43771:SF1">
    <property type="entry name" value="PHOSPHOMANNOMUTASE"/>
    <property type="match status" value="1"/>
</dbReference>
<dbReference type="PANTHER" id="PTHR43771">
    <property type="entry name" value="PHOSPHOMANNOMUTASE"/>
    <property type="match status" value="1"/>
</dbReference>
<dbReference type="GO" id="GO:0000287">
    <property type="term" value="F:magnesium ion binding"/>
    <property type="evidence" value="ECO:0007669"/>
    <property type="project" value="InterPro"/>
</dbReference>
<dbReference type="Gene3D" id="3.40.120.10">
    <property type="entry name" value="Alpha-D-Glucose-1,6-Bisphosphate, subunit A, domain 3"/>
    <property type="match status" value="3"/>
</dbReference>
<dbReference type="Gene3D" id="3.30.310.50">
    <property type="entry name" value="Alpha-D-phosphohexomutase, C-terminal domain"/>
    <property type="match status" value="1"/>
</dbReference>
<dbReference type="AlphaFoldDB" id="A0A2M8KIE2"/>
<dbReference type="InterPro" id="IPR036900">
    <property type="entry name" value="A-D-PHexomutase_C_sf"/>
</dbReference>
<dbReference type="SUPFAM" id="SSF53738">
    <property type="entry name" value="Phosphoglucomutase, first 3 domains"/>
    <property type="match status" value="3"/>
</dbReference>
<gene>
    <name evidence="12" type="primary">manB</name>
    <name evidence="12" type="ORF">COU85_02315</name>
</gene>
<keyword evidence="5 7" id="KW-0460">Magnesium</keyword>
<dbReference type="PROSITE" id="PS00710">
    <property type="entry name" value="PGM_PMM"/>
    <property type="match status" value="1"/>
</dbReference>
<comment type="caution">
    <text evidence="12">The sequence shown here is derived from an EMBL/GenBank/DDBJ whole genome shotgun (WGS) entry which is preliminary data.</text>
</comment>
<comment type="cofactor">
    <cofactor evidence="1">
        <name>Mg(2+)</name>
        <dbReference type="ChEBI" id="CHEBI:18420"/>
    </cofactor>
</comment>
<feature type="domain" description="Alpha-D-phosphohexomutase alpha/beta/alpha" evidence="11">
    <location>
        <begin position="258"/>
        <end position="366"/>
    </location>
</feature>
<dbReference type="InterPro" id="IPR005846">
    <property type="entry name" value="A-D-PHexomutase_a/b/a-III"/>
</dbReference>
<dbReference type="InterPro" id="IPR005845">
    <property type="entry name" value="A-D-PHexomutase_a/b/a-II"/>
</dbReference>
<dbReference type="InterPro" id="IPR016055">
    <property type="entry name" value="A-D-PHexomutase_a/b/a-I/II/III"/>
</dbReference>
<dbReference type="PRINTS" id="PR00509">
    <property type="entry name" value="PGMPMM"/>
</dbReference>
<evidence type="ECO:0000256" key="2">
    <source>
        <dbReference type="ARBA" id="ARBA00010231"/>
    </source>
</evidence>
<dbReference type="InterPro" id="IPR016066">
    <property type="entry name" value="A-D-PHexomutase_CS"/>
</dbReference>
<feature type="domain" description="Alpha-D-phosphohexomutase C-terminal" evidence="8">
    <location>
        <begin position="372"/>
        <end position="436"/>
    </location>
</feature>
<evidence type="ECO:0000256" key="3">
    <source>
        <dbReference type="ARBA" id="ARBA00022553"/>
    </source>
</evidence>
<dbReference type="InterPro" id="IPR005843">
    <property type="entry name" value="A-D-PHexomutase_C"/>
</dbReference>
<evidence type="ECO:0000313" key="12">
    <source>
        <dbReference type="EMBL" id="PJE59686.1"/>
    </source>
</evidence>
<dbReference type="GO" id="GO:0016868">
    <property type="term" value="F:intramolecular phosphotransferase activity"/>
    <property type="evidence" value="ECO:0007669"/>
    <property type="project" value="InterPro"/>
</dbReference>
<protein>
    <submittedName>
        <fullName evidence="12">Phosphomannomutase/phosphoglucomutase</fullName>
    </submittedName>
</protein>
<accession>A0A2M8KIE2</accession>
<sequence>MLNPGIFKAYDIRGTYPDQINEETVKQIVWGYIDLIKPQKVIIGLDARKSSPNLKTAVVDAFLLAGVDVLDLGFCSTPVFYFALTNRAADGGIMITASHNPAQYNGLKLCRAKAAAIDGETGGYEIRDRILTGQTKEKKSERPGQIKTTHITDEYIEKTLAKIDTGALGNIKVVADAGNGMAGKEIEKIFAEIPAGLTKLYFKIDGSFPNHEANPLKEETLQKLEETIIEKKASLGVAFDGDGDRISFLDERGKLIRGDFITALLARRLLRENPSQKVYFEVRSSKIVPETIAAAGGQPILGRPGHSVIKNAMRQQDILFGGELSGHYFFREFGFVENPVYALLLVLQILSQSDQKMSALIAPFARYQQSGEINFSVEDPPGVLGRVKQYYGDAQTKEIDGLTVIYPGWWFNLRQSNTEPLVRLNLEADTPTLLQEKLTEVKKIING</sequence>
<reference evidence="13" key="1">
    <citation type="submission" date="2017-09" db="EMBL/GenBank/DDBJ databases">
        <title>Depth-based differentiation of microbial function through sediment-hosted aquifers and enrichment of novel symbionts in the deep terrestrial subsurface.</title>
        <authorList>
            <person name="Probst A.J."/>
            <person name="Ladd B."/>
            <person name="Jarett J.K."/>
            <person name="Geller-Mcgrath D.E."/>
            <person name="Sieber C.M.K."/>
            <person name="Emerson J.B."/>
            <person name="Anantharaman K."/>
            <person name="Thomas B.C."/>
            <person name="Malmstrom R."/>
            <person name="Stieglmeier M."/>
            <person name="Klingl A."/>
            <person name="Woyke T."/>
            <person name="Ryan C.M."/>
            <person name="Banfield J.F."/>
        </authorList>
    </citation>
    <scope>NUCLEOTIDE SEQUENCE [LARGE SCALE GENOMIC DNA]</scope>
</reference>
<dbReference type="GO" id="GO:0005975">
    <property type="term" value="P:carbohydrate metabolic process"/>
    <property type="evidence" value="ECO:0007669"/>
    <property type="project" value="InterPro"/>
</dbReference>
<dbReference type="InterPro" id="IPR005844">
    <property type="entry name" value="A-D-PHexomutase_a/b/a-I"/>
</dbReference>
<dbReference type="Pfam" id="PF02878">
    <property type="entry name" value="PGM_PMM_I"/>
    <property type="match status" value="1"/>
</dbReference>
<feature type="domain" description="Alpha-D-phosphohexomutase alpha/beta/alpha" evidence="10">
    <location>
        <begin position="153"/>
        <end position="253"/>
    </location>
</feature>
<organism evidence="12 13">
    <name type="scientific">Candidatus Portnoybacteria bacterium CG10_big_fil_rev_8_21_14_0_10_44_7</name>
    <dbReference type="NCBI Taxonomy" id="1974816"/>
    <lineage>
        <taxon>Bacteria</taxon>
        <taxon>Candidatus Portnoyibacteriota</taxon>
    </lineage>
</organism>
<dbReference type="Pfam" id="PF02879">
    <property type="entry name" value="PGM_PMM_II"/>
    <property type="match status" value="1"/>
</dbReference>
<feature type="domain" description="Alpha-D-phosphohexomutase alpha/beta/alpha" evidence="9">
    <location>
        <begin position="6"/>
        <end position="132"/>
    </location>
</feature>
<evidence type="ECO:0000259" key="8">
    <source>
        <dbReference type="Pfam" id="PF00408"/>
    </source>
</evidence>
<dbReference type="Pfam" id="PF00408">
    <property type="entry name" value="PGM_PMM_IV"/>
    <property type="match status" value="1"/>
</dbReference>
<dbReference type="Proteomes" id="UP000231086">
    <property type="component" value="Unassembled WGS sequence"/>
</dbReference>
<keyword evidence="4 7" id="KW-0479">Metal-binding</keyword>
<evidence type="ECO:0000256" key="6">
    <source>
        <dbReference type="ARBA" id="ARBA00023235"/>
    </source>
</evidence>
<dbReference type="InterPro" id="IPR005841">
    <property type="entry name" value="Alpha-D-phosphohexomutase_SF"/>
</dbReference>
<name>A0A2M8KIE2_9BACT</name>
<evidence type="ECO:0000256" key="7">
    <source>
        <dbReference type="RuleBase" id="RU004326"/>
    </source>
</evidence>
<keyword evidence="3" id="KW-0597">Phosphoprotein</keyword>
<evidence type="ECO:0000259" key="11">
    <source>
        <dbReference type="Pfam" id="PF02880"/>
    </source>
</evidence>